<protein>
    <submittedName>
        <fullName evidence="1">Uncharacterized protein</fullName>
    </submittedName>
</protein>
<dbReference type="EMBL" id="LBPI01000003">
    <property type="protein sequence ID" value="KKP55266.1"/>
    <property type="molecule type" value="Genomic_DNA"/>
</dbReference>
<name>A0A0G0AV82_9BACT</name>
<organism evidence="1 2">
    <name type="scientific">candidate division WS6 bacterium GW2011_GWB1_33_6</name>
    <dbReference type="NCBI Taxonomy" id="1619088"/>
    <lineage>
        <taxon>Bacteria</taxon>
        <taxon>Candidatus Dojkabacteria</taxon>
    </lineage>
</organism>
<sequence length="178" mass="21158">MEKVNIHEMPKEILMIENASLVLHNMKTVHRLCTQPYYKHKRGCPNFNSKEGCPPGILHISQQYDLSSINILLIKFPFYEYISLKQELHSDWGLRELINQRHWQGHLKSNLNEHWEDIKEGYPEYKVIKNPEAQGVNVEETLKNYDISLNWCGKNEYEEITDVPEYIYHVYLLGKELE</sequence>
<evidence type="ECO:0000313" key="1">
    <source>
        <dbReference type="EMBL" id="KKP55266.1"/>
    </source>
</evidence>
<accession>A0A0G0AV82</accession>
<dbReference type="Proteomes" id="UP000034488">
    <property type="component" value="Unassembled WGS sequence"/>
</dbReference>
<gene>
    <name evidence="1" type="ORF">UR47_C0003G0042</name>
</gene>
<reference evidence="1 2" key="1">
    <citation type="journal article" date="2015" name="Nature">
        <title>rRNA introns, odd ribosomes, and small enigmatic genomes across a large radiation of phyla.</title>
        <authorList>
            <person name="Brown C.T."/>
            <person name="Hug L.A."/>
            <person name="Thomas B.C."/>
            <person name="Sharon I."/>
            <person name="Castelle C.J."/>
            <person name="Singh A."/>
            <person name="Wilkins M.J."/>
            <person name="Williams K.H."/>
            <person name="Banfield J.F."/>
        </authorList>
    </citation>
    <scope>NUCLEOTIDE SEQUENCE [LARGE SCALE GENOMIC DNA]</scope>
</reference>
<evidence type="ECO:0000313" key="2">
    <source>
        <dbReference type="Proteomes" id="UP000034488"/>
    </source>
</evidence>
<dbReference type="AlphaFoldDB" id="A0A0G0AV82"/>
<proteinExistence type="predicted"/>
<comment type="caution">
    <text evidence="1">The sequence shown here is derived from an EMBL/GenBank/DDBJ whole genome shotgun (WGS) entry which is preliminary data.</text>
</comment>